<accession>A0AAV4LBC4</accession>
<evidence type="ECO:0000313" key="2">
    <source>
        <dbReference type="EMBL" id="GIM44996.1"/>
    </source>
</evidence>
<feature type="domain" description="Putative restriction endonuclease" evidence="1">
    <location>
        <begin position="15"/>
        <end position="180"/>
    </location>
</feature>
<organism evidence="2 3">
    <name type="scientific">Collibacillus ludicampi</name>
    <dbReference type="NCBI Taxonomy" id="2771369"/>
    <lineage>
        <taxon>Bacteria</taxon>
        <taxon>Bacillati</taxon>
        <taxon>Bacillota</taxon>
        <taxon>Bacilli</taxon>
        <taxon>Bacillales</taxon>
        <taxon>Alicyclobacillaceae</taxon>
        <taxon>Collibacillus</taxon>
    </lineage>
</organism>
<dbReference type="SUPFAM" id="SSF52980">
    <property type="entry name" value="Restriction endonuclease-like"/>
    <property type="match status" value="1"/>
</dbReference>
<proteinExistence type="predicted"/>
<dbReference type="PANTHER" id="PTHR36558:SF1">
    <property type="entry name" value="RESTRICTION ENDONUCLEASE DOMAIN-CONTAINING PROTEIN-RELATED"/>
    <property type="match status" value="1"/>
</dbReference>
<dbReference type="Proteomes" id="UP001057291">
    <property type="component" value="Unassembled WGS sequence"/>
</dbReference>
<evidence type="ECO:0000259" key="1">
    <source>
        <dbReference type="Pfam" id="PF05685"/>
    </source>
</evidence>
<dbReference type="InterPro" id="IPR011335">
    <property type="entry name" value="Restrct_endonuc-II-like"/>
</dbReference>
<dbReference type="RefSeq" id="WP_282198241.1">
    <property type="nucleotide sequence ID" value="NZ_BOQE01000001.1"/>
</dbReference>
<name>A0AAV4LBC4_9BACL</name>
<dbReference type="Gene3D" id="3.90.1570.10">
    <property type="entry name" value="tt1808, chain A"/>
    <property type="match status" value="1"/>
</dbReference>
<sequence length="193" mass="22542">MTIPTLEPERKYTYQDYLKWPEEERYELINGVPYAMSPAPSRKHQEVTGELFAEFRNYLRNKDCRAYPAPFDVRLFAENKEDDQVINVIQPDITVVCDKDKLDERGCKGTPDLIVEVLSPATGKQDRWLKYKLYERAGVKEYWIVDPMNELVDVFVLNESGKYELIGSYGKDDTVKVGIFDDLTIELNIIFRQ</sequence>
<dbReference type="PANTHER" id="PTHR36558">
    <property type="entry name" value="GLR1098 PROTEIN"/>
    <property type="match status" value="1"/>
</dbReference>
<protein>
    <recommendedName>
        <fullName evidence="1">Putative restriction endonuclease domain-containing protein</fullName>
    </recommendedName>
</protein>
<gene>
    <name evidence="2" type="ORF">DNHGIG_05450</name>
</gene>
<dbReference type="InterPro" id="IPR012296">
    <property type="entry name" value="Nuclease_put_TT1808"/>
</dbReference>
<dbReference type="AlphaFoldDB" id="A0AAV4LBC4"/>
<dbReference type="Pfam" id="PF05685">
    <property type="entry name" value="Uma2"/>
    <property type="match status" value="1"/>
</dbReference>
<keyword evidence="3" id="KW-1185">Reference proteome</keyword>
<dbReference type="CDD" id="cd06260">
    <property type="entry name" value="DUF820-like"/>
    <property type="match status" value="1"/>
</dbReference>
<dbReference type="EMBL" id="BOQE01000001">
    <property type="protein sequence ID" value="GIM44996.1"/>
    <property type="molecule type" value="Genomic_DNA"/>
</dbReference>
<comment type="caution">
    <text evidence="2">The sequence shown here is derived from an EMBL/GenBank/DDBJ whole genome shotgun (WGS) entry which is preliminary data.</text>
</comment>
<reference evidence="2" key="1">
    <citation type="journal article" date="2023" name="Int. J. Syst. Evol. Microbiol.">
        <title>Collibacillus ludicampi gen. nov., sp. nov., a new soil bacterium of the family Alicyclobacillaceae.</title>
        <authorList>
            <person name="Jojima T."/>
            <person name="Ioku Y."/>
            <person name="Fukuta Y."/>
            <person name="Shirasaka N."/>
            <person name="Matsumura Y."/>
            <person name="Mori M."/>
        </authorList>
    </citation>
    <scope>NUCLEOTIDE SEQUENCE</scope>
    <source>
        <strain evidence="2">TP075</strain>
    </source>
</reference>
<evidence type="ECO:0000313" key="3">
    <source>
        <dbReference type="Proteomes" id="UP001057291"/>
    </source>
</evidence>
<dbReference type="InterPro" id="IPR008538">
    <property type="entry name" value="Uma2"/>
</dbReference>